<name>A0A5C5ZY87_9BACT</name>
<comment type="caution">
    <text evidence="1">The sequence shown here is derived from an EMBL/GenBank/DDBJ whole genome shotgun (WGS) entry which is preliminary data.</text>
</comment>
<keyword evidence="2" id="KW-1185">Reference proteome</keyword>
<evidence type="ECO:0000313" key="2">
    <source>
        <dbReference type="Proteomes" id="UP000317421"/>
    </source>
</evidence>
<dbReference type="Proteomes" id="UP000317421">
    <property type="component" value="Unassembled WGS sequence"/>
</dbReference>
<organism evidence="1 2">
    <name type="scientific">Botrimarina colliarenosi</name>
    <dbReference type="NCBI Taxonomy" id="2528001"/>
    <lineage>
        <taxon>Bacteria</taxon>
        <taxon>Pseudomonadati</taxon>
        <taxon>Planctomycetota</taxon>
        <taxon>Planctomycetia</taxon>
        <taxon>Pirellulales</taxon>
        <taxon>Lacipirellulaceae</taxon>
        <taxon>Botrimarina</taxon>
    </lineage>
</organism>
<evidence type="ECO:0000313" key="1">
    <source>
        <dbReference type="EMBL" id="TWT92140.1"/>
    </source>
</evidence>
<proteinExistence type="predicted"/>
<dbReference type="InterPro" id="IPR043750">
    <property type="entry name" value="DUF5695"/>
</dbReference>
<protein>
    <submittedName>
        <fullName evidence="1">Uncharacterized protein</fullName>
    </submittedName>
</protein>
<dbReference type="AlphaFoldDB" id="A0A5C5ZY87"/>
<reference evidence="1 2" key="1">
    <citation type="submission" date="2019-02" db="EMBL/GenBank/DDBJ databases">
        <title>Deep-cultivation of Planctomycetes and their phenomic and genomic characterization uncovers novel biology.</title>
        <authorList>
            <person name="Wiegand S."/>
            <person name="Jogler M."/>
            <person name="Boedeker C."/>
            <person name="Pinto D."/>
            <person name="Vollmers J."/>
            <person name="Rivas-Marin E."/>
            <person name="Kohn T."/>
            <person name="Peeters S.H."/>
            <person name="Heuer A."/>
            <person name="Rast P."/>
            <person name="Oberbeckmann S."/>
            <person name="Bunk B."/>
            <person name="Jeske O."/>
            <person name="Meyerdierks A."/>
            <person name="Storesund J.E."/>
            <person name="Kallscheuer N."/>
            <person name="Luecker S."/>
            <person name="Lage O.M."/>
            <person name="Pohl T."/>
            <person name="Merkel B.J."/>
            <person name="Hornburger P."/>
            <person name="Mueller R.-W."/>
            <person name="Bruemmer F."/>
            <person name="Labrenz M."/>
            <person name="Spormann A.M."/>
            <person name="Op Den Camp H."/>
            <person name="Overmann J."/>
            <person name="Amann R."/>
            <person name="Jetten M.S.M."/>
            <person name="Mascher T."/>
            <person name="Medema M.H."/>
            <person name="Devos D.P."/>
            <person name="Kaster A.-K."/>
            <person name="Ovreas L."/>
            <person name="Rohde M."/>
            <person name="Galperin M.Y."/>
            <person name="Jogler C."/>
        </authorList>
    </citation>
    <scope>NUCLEOTIDE SEQUENCE [LARGE SCALE GENOMIC DNA]</scope>
    <source>
        <strain evidence="1 2">Pla108</strain>
    </source>
</reference>
<gene>
    <name evidence="1" type="ORF">Pla108_41500</name>
</gene>
<dbReference type="EMBL" id="SJPR01000012">
    <property type="protein sequence ID" value="TWT92140.1"/>
    <property type="molecule type" value="Genomic_DNA"/>
</dbReference>
<accession>A0A5C5ZY87</accession>
<dbReference type="Pfam" id="PF18951">
    <property type="entry name" value="DUF5695"/>
    <property type="match status" value="1"/>
</dbReference>
<sequence length="989" mass="111836">MQRTAPQKLSLARQALCPRIGHSLRRLARAVRLPNRRCRSNGRATVTVALHILLCVSPSHAAESELRGAGFALVFDQERGSVTSLKCDHDPHSAEFIKPGHLLGDVTLSYRRPGEPWRTARLRDPGAHSIVESDSDGVEVRYRLPGDLELVKTFALSASRLAWILELRNLGEQTLEVGDLGLPLRMNTDYVGGDLQDEDAVRKTYESRLNRHRLVAGHGSFVYWTKAIGFGPILVMTPSGATRLEYFDAGHTAFVHSARSGPDAPQGTWRQPHTGVTLAPKGEPNDAARYGFTFAWANNLRDVRDILYDDGLLDVYVVPGMTLPTDLTARVALRTRSRTLTLQPEHPEATSIVYLGEAQPDVHVYELGFSRLGENAVRVDYDGGRSLKLEFFSTESLETLYRKRARFITQKQQHRNGKWYNGLFSLWDMREKALRGPEDTGGLQDYMVGGSDDPSNSKAVLVAEKNVVLPDADEIAALEYYLEHFVWGKLQRTNQEHPHPYGIYGSENWYLNRTTAWGTTLPDRIRSYEKMFGVPQGTGLGAERLWRSFDYTTFIMLYYDMYRIADQYPNLVTYLDAQGYLERAYGTAQAYFRVPYAIHLVGRPLWSHKGYSDWAYKLGNFHERYLIDLIRALRQEGMDQEAGWLRGEWEKKVKYFLYDEPLPFGSEFVFDRTAFESTHAIARYAIQNPMQPDRNLWFDRNRNRWYSHPDVRPAHAELFMKRQIDANIAMRGSLEATYYYLGSARVGANTLDYMSQMAGWAVLDYGLHYSDDPAPYVRLGYASLLSSWALVNSGTAESGYGYWYPGEENDGAAGWCFQTLKNGETWATGTSARGIWPYDGEIDHGLAGGIRAAATVVMDDPLFGRIAIGGSYGSRDGWNTVVPQDGVRRRLHLLVGSERVHLTLHTDGLQKSEEVLFNDDLTYLKFQLENRSGVAHQGSFEVSGLPDGEYAFVLNGQHIRSFDSDRGQKIHHSFDVSGVRRHTALVQRQ</sequence>